<sequence length="115" mass="12779">VRNLKEEILFPFQKKLFIKKFLEISISSVRYMLLSLIVKEEKMAIGINKVHFFIAMLCIASVLTSGGVIDSQSSWTYCIGQGPCPNNDSGCSNYCQQKKISQVGKCIANQCCCTG</sequence>
<dbReference type="EMBL" id="JAMSHJ010000003">
    <property type="protein sequence ID" value="KAI5425381.1"/>
    <property type="molecule type" value="Genomic_DNA"/>
</dbReference>
<dbReference type="AlphaFoldDB" id="A0A9D4XQ80"/>
<dbReference type="Proteomes" id="UP001058974">
    <property type="component" value="Chromosome 3"/>
</dbReference>
<evidence type="ECO:0000313" key="2">
    <source>
        <dbReference type="Proteomes" id="UP001058974"/>
    </source>
</evidence>
<protein>
    <submittedName>
        <fullName evidence="1">Uncharacterized protein</fullName>
    </submittedName>
</protein>
<keyword evidence="2" id="KW-1185">Reference proteome</keyword>
<dbReference type="Gramene" id="Psat03G0125500-T1">
    <property type="protein sequence ID" value="KAI5425381.1"/>
    <property type="gene ID" value="KIW84_031255"/>
</dbReference>
<proteinExistence type="predicted"/>
<evidence type="ECO:0000313" key="1">
    <source>
        <dbReference type="EMBL" id="KAI5425381.1"/>
    </source>
</evidence>
<reference evidence="1 2" key="1">
    <citation type="journal article" date="2022" name="Nat. Genet.">
        <title>Improved pea reference genome and pan-genome highlight genomic features and evolutionary characteristics.</title>
        <authorList>
            <person name="Yang T."/>
            <person name="Liu R."/>
            <person name="Luo Y."/>
            <person name="Hu S."/>
            <person name="Wang D."/>
            <person name="Wang C."/>
            <person name="Pandey M.K."/>
            <person name="Ge S."/>
            <person name="Xu Q."/>
            <person name="Li N."/>
            <person name="Li G."/>
            <person name="Huang Y."/>
            <person name="Saxena R.K."/>
            <person name="Ji Y."/>
            <person name="Li M."/>
            <person name="Yan X."/>
            <person name="He Y."/>
            <person name="Liu Y."/>
            <person name="Wang X."/>
            <person name="Xiang C."/>
            <person name="Varshney R.K."/>
            <person name="Ding H."/>
            <person name="Gao S."/>
            <person name="Zong X."/>
        </authorList>
    </citation>
    <scope>NUCLEOTIDE SEQUENCE [LARGE SCALE GENOMIC DNA]</scope>
    <source>
        <strain evidence="1 2">cv. Zhongwan 6</strain>
    </source>
</reference>
<gene>
    <name evidence="1" type="ORF">KIW84_031255</name>
</gene>
<name>A0A9D4XQ80_PEA</name>
<comment type="caution">
    <text evidence="1">The sequence shown here is derived from an EMBL/GenBank/DDBJ whole genome shotgun (WGS) entry which is preliminary data.</text>
</comment>
<organism evidence="1 2">
    <name type="scientific">Pisum sativum</name>
    <name type="common">Garden pea</name>
    <name type="synonym">Lathyrus oleraceus</name>
    <dbReference type="NCBI Taxonomy" id="3888"/>
    <lineage>
        <taxon>Eukaryota</taxon>
        <taxon>Viridiplantae</taxon>
        <taxon>Streptophyta</taxon>
        <taxon>Embryophyta</taxon>
        <taxon>Tracheophyta</taxon>
        <taxon>Spermatophyta</taxon>
        <taxon>Magnoliopsida</taxon>
        <taxon>eudicotyledons</taxon>
        <taxon>Gunneridae</taxon>
        <taxon>Pentapetalae</taxon>
        <taxon>rosids</taxon>
        <taxon>fabids</taxon>
        <taxon>Fabales</taxon>
        <taxon>Fabaceae</taxon>
        <taxon>Papilionoideae</taxon>
        <taxon>50 kb inversion clade</taxon>
        <taxon>NPAAA clade</taxon>
        <taxon>Hologalegina</taxon>
        <taxon>IRL clade</taxon>
        <taxon>Fabeae</taxon>
        <taxon>Lathyrus</taxon>
    </lineage>
</organism>
<feature type="non-terminal residue" evidence="1">
    <location>
        <position position="115"/>
    </location>
</feature>
<accession>A0A9D4XQ80</accession>